<sequence length="251" mass="28495">MALGKIIKDYRSRNSLSMDDFAKKSQLSKAYISVLEKNEDPRTGKPISPTITTIKKVADGMDISFDELFSMLNDEDVVAFDGYSVPEKIFDISKKISHDRQLKVYNFAQYQLVEQNRTNTLEEIKEEPAEYITEGLYGRLSAGTGQQIFDNPVEDVKVPSAIIPDEPYDIMLKIVGDSMQPAFEDGEYVFIKLTKEIRSGQFAAIIVDDEAFLKKVYVEEDQMRLVSLNKNYEDIIVNEYSNVEVVGTVVL</sequence>
<dbReference type="SMART" id="SM00530">
    <property type="entry name" value="HTH_XRE"/>
    <property type="match status" value="1"/>
</dbReference>
<keyword evidence="1" id="KW-0645">Protease</keyword>
<dbReference type="GO" id="GO:0003677">
    <property type="term" value="F:DNA binding"/>
    <property type="evidence" value="ECO:0007669"/>
    <property type="project" value="UniProtKB-KW"/>
</dbReference>
<evidence type="ECO:0000256" key="2">
    <source>
        <dbReference type="ARBA" id="ARBA00022801"/>
    </source>
</evidence>
<dbReference type="GO" id="GO:0004252">
    <property type="term" value="F:serine-type endopeptidase activity"/>
    <property type="evidence" value="ECO:0007669"/>
    <property type="project" value="InterPro"/>
</dbReference>
<evidence type="ECO:0000256" key="3">
    <source>
        <dbReference type="ARBA" id="ARBA00023015"/>
    </source>
</evidence>
<dbReference type="CDD" id="cd00093">
    <property type="entry name" value="HTH_XRE"/>
    <property type="match status" value="1"/>
</dbReference>
<accession>A0AAJ1V2C9</accession>
<dbReference type="InterPro" id="IPR036286">
    <property type="entry name" value="LexA/Signal_pep-like_sf"/>
</dbReference>
<evidence type="ECO:0000313" key="8">
    <source>
        <dbReference type="Proteomes" id="UP001229251"/>
    </source>
</evidence>
<evidence type="ECO:0000313" key="7">
    <source>
        <dbReference type="EMBL" id="MDK7186888.1"/>
    </source>
</evidence>
<reference evidence="7" key="1">
    <citation type="submission" date="2023-05" db="EMBL/GenBank/DDBJ databases">
        <title>Cataloging the Phylogenetic Diversity of Human Bladder Bacteria.</title>
        <authorList>
            <person name="Du J."/>
        </authorList>
    </citation>
    <scope>NUCLEOTIDE SEQUENCE</scope>
    <source>
        <strain evidence="7">UMB1231</strain>
    </source>
</reference>
<dbReference type="InterPro" id="IPR019756">
    <property type="entry name" value="Pept_S26A_signal_pept_1_Ser-AS"/>
</dbReference>
<dbReference type="SUPFAM" id="SSF51306">
    <property type="entry name" value="LexA/Signal peptidase"/>
    <property type="match status" value="1"/>
</dbReference>
<dbReference type="Gene3D" id="1.10.260.40">
    <property type="entry name" value="lambda repressor-like DNA-binding domains"/>
    <property type="match status" value="1"/>
</dbReference>
<name>A0AAJ1V2C9_9LACT</name>
<dbReference type="SUPFAM" id="SSF47413">
    <property type="entry name" value="lambda repressor-like DNA-binding domains"/>
    <property type="match status" value="1"/>
</dbReference>
<evidence type="ECO:0000256" key="4">
    <source>
        <dbReference type="ARBA" id="ARBA00023125"/>
    </source>
</evidence>
<dbReference type="PROSITE" id="PS00501">
    <property type="entry name" value="SPASE_I_1"/>
    <property type="match status" value="1"/>
</dbReference>
<dbReference type="PANTHER" id="PTHR40661">
    <property type="match status" value="1"/>
</dbReference>
<dbReference type="GO" id="GO:0006508">
    <property type="term" value="P:proteolysis"/>
    <property type="evidence" value="ECO:0007669"/>
    <property type="project" value="UniProtKB-KW"/>
</dbReference>
<evidence type="ECO:0000259" key="6">
    <source>
        <dbReference type="PROSITE" id="PS50943"/>
    </source>
</evidence>
<dbReference type="InterPro" id="IPR001387">
    <property type="entry name" value="Cro/C1-type_HTH"/>
</dbReference>
<keyword evidence="3" id="KW-0805">Transcription regulation</keyword>
<dbReference type="PANTHER" id="PTHR40661:SF1">
    <property type="entry name" value="HTH CRO_C1-TYPE DOMAIN-CONTAINING PROTEIN"/>
    <property type="match status" value="1"/>
</dbReference>
<evidence type="ECO:0000256" key="5">
    <source>
        <dbReference type="ARBA" id="ARBA00023163"/>
    </source>
</evidence>
<dbReference type="Pfam" id="PF00717">
    <property type="entry name" value="Peptidase_S24"/>
    <property type="match status" value="1"/>
</dbReference>
<dbReference type="EMBL" id="JASOOE010000004">
    <property type="protein sequence ID" value="MDK7186888.1"/>
    <property type="molecule type" value="Genomic_DNA"/>
</dbReference>
<dbReference type="PROSITE" id="PS50943">
    <property type="entry name" value="HTH_CROC1"/>
    <property type="match status" value="1"/>
</dbReference>
<dbReference type="Pfam" id="PF01381">
    <property type="entry name" value="HTH_3"/>
    <property type="match status" value="1"/>
</dbReference>
<protein>
    <submittedName>
        <fullName evidence="7">XRE family transcriptional regulator</fullName>
    </submittedName>
</protein>
<dbReference type="InterPro" id="IPR039418">
    <property type="entry name" value="LexA-like"/>
</dbReference>
<comment type="caution">
    <text evidence="7">The sequence shown here is derived from an EMBL/GenBank/DDBJ whole genome shotgun (WGS) entry which is preliminary data.</text>
</comment>
<dbReference type="Gene3D" id="2.10.109.10">
    <property type="entry name" value="Umud Fragment, subunit A"/>
    <property type="match status" value="1"/>
</dbReference>
<keyword evidence="4" id="KW-0238">DNA-binding</keyword>
<dbReference type="CDD" id="cd06529">
    <property type="entry name" value="S24_LexA-like"/>
    <property type="match status" value="1"/>
</dbReference>
<dbReference type="InterPro" id="IPR015927">
    <property type="entry name" value="Peptidase_S24_S26A/B/C"/>
</dbReference>
<dbReference type="GO" id="GO:0016020">
    <property type="term" value="C:membrane"/>
    <property type="evidence" value="ECO:0007669"/>
    <property type="project" value="InterPro"/>
</dbReference>
<organism evidence="7 8">
    <name type="scientific">Facklamia hominis</name>
    <dbReference type="NCBI Taxonomy" id="178214"/>
    <lineage>
        <taxon>Bacteria</taxon>
        <taxon>Bacillati</taxon>
        <taxon>Bacillota</taxon>
        <taxon>Bacilli</taxon>
        <taxon>Lactobacillales</taxon>
        <taxon>Aerococcaceae</taxon>
        <taxon>Facklamia</taxon>
    </lineage>
</organism>
<keyword evidence="5" id="KW-0804">Transcription</keyword>
<evidence type="ECO:0000256" key="1">
    <source>
        <dbReference type="ARBA" id="ARBA00022670"/>
    </source>
</evidence>
<dbReference type="Proteomes" id="UP001229251">
    <property type="component" value="Unassembled WGS sequence"/>
</dbReference>
<gene>
    <name evidence="7" type="ORF">QP433_02730</name>
</gene>
<dbReference type="InterPro" id="IPR010982">
    <property type="entry name" value="Lambda_DNA-bd_dom_sf"/>
</dbReference>
<dbReference type="RefSeq" id="WP_285065471.1">
    <property type="nucleotide sequence ID" value="NZ_JASOOE010000004.1"/>
</dbReference>
<proteinExistence type="predicted"/>
<feature type="domain" description="HTH cro/C1-type" evidence="6">
    <location>
        <begin position="7"/>
        <end position="68"/>
    </location>
</feature>
<keyword evidence="2" id="KW-0378">Hydrolase</keyword>
<dbReference type="AlphaFoldDB" id="A0AAJ1V2C9"/>